<protein>
    <submittedName>
        <fullName evidence="1">Uncharacterized protein</fullName>
    </submittedName>
</protein>
<dbReference type="AlphaFoldDB" id="A0A0D2C3N7"/>
<accession>A0A0D2C3N7</accession>
<sequence length="86" mass="9653">MFHSPELMVTDEIARAVREDFPQLRDRVPAPEEDVNGGANMVKTDISKFEQAFGGQQWKSARVSARETVADIVAYEEKQRQAAATE</sequence>
<dbReference type="VEuPathDB" id="FungiDB:PV07_10713"/>
<reference evidence="1 2" key="1">
    <citation type="submission" date="2015-01" db="EMBL/GenBank/DDBJ databases">
        <title>The Genome Sequence of Cladophialophora immunda CBS83496.</title>
        <authorList>
            <consortium name="The Broad Institute Genomics Platform"/>
            <person name="Cuomo C."/>
            <person name="de Hoog S."/>
            <person name="Gorbushina A."/>
            <person name="Stielow B."/>
            <person name="Teixiera M."/>
            <person name="Abouelleil A."/>
            <person name="Chapman S.B."/>
            <person name="Priest M."/>
            <person name="Young S.K."/>
            <person name="Wortman J."/>
            <person name="Nusbaum C."/>
            <person name="Birren B."/>
        </authorList>
    </citation>
    <scope>NUCLEOTIDE SEQUENCE [LARGE SCALE GENOMIC DNA]</scope>
    <source>
        <strain evidence="1 2">CBS 83496</strain>
    </source>
</reference>
<gene>
    <name evidence="1" type="ORF">PV07_10713</name>
</gene>
<name>A0A0D2C3N7_9EURO</name>
<dbReference type="RefSeq" id="XP_016245256.1">
    <property type="nucleotide sequence ID" value="XM_016398065.1"/>
</dbReference>
<proteinExistence type="predicted"/>
<evidence type="ECO:0000313" key="2">
    <source>
        <dbReference type="Proteomes" id="UP000054466"/>
    </source>
</evidence>
<dbReference type="STRING" id="569365.A0A0D2C3N7"/>
<dbReference type="Proteomes" id="UP000054466">
    <property type="component" value="Unassembled WGS sequence"/>
</dbReference>
<keyword evidence="2" id="KW-1185">Reference proteome</keyword>
<organism evidence="1 2">
    <name type="scientific">Cladophialophora immunda</name>
    <dbReference type="NCBI Taxonomy" id="569365"/>
    <lineage>
        <taxon>Eukaryota</taxon>
        <taxon>Fungi</taxon>
        <taxon>Dikarya</taxon>
        <taxon>Ascomycota</taxon>
        <taxon>Pezizomycotina</taxon>
        <taxon>Eurotiomycetes</taxon>
        <taxon>Chaetothyriomycetidae</taxon>
        <taxon>Chaetothyriales</taxon>
        <taxon>Herpotrichiellaceae</taxon>
        <taxon>Cladophialophora</taxon>
    </lineage>
</organism>
<dbReference type="EMBL" id="KN847045">
    <property type="protein sequence ID" value="KIW25040.1"/>
    <property type="molecule type" value="Genomic_DNA"/>
</dbReference>
<dbReference type="HOGENOM" id="CLU_2497707_0_0_1"/>
<evidence type="ECO:0000313" key="1">
    <source>
        <dbReference type="EMBL" id="KIW25040.1"/>
    </source>
</evidence>
<dbReference type="OrthoDB" id="2735536at2759"/>
<dbReference type="GeneID" id="27349907"/>
<dbReference type="Gene3D" id="3.40.50.720">
    <property type="entry name" value="NAD(P)-binding Rossmann-like Domain"/>
    <property type="match status" value="1"/>
</dbReference>